<organism evidence="1 2">
    <name type="scientific">Marinobacter profundi</name>
    <dbReference type="NCBI Taxonomy" id="2666256"/>
    <lineage>
        <taxon>Bacteria</taxon>
        <taxon>Pseudomonadati</taxon>
        <taxon>Pseudomonadota</taxon>
        <taxon>Gammaproteobacteria</taxon>
        <taxon>Pseudomonadales</taxon>
        <taxon>Marinobacteraceae</taxon>
        <taxon>Marinobacter</taxon>
    </lineage>
</organism>
<keyword evidence="2" id="KW-1185">Reference proteome</keyword>
<evidence type="ECO:0000313" key="2">
    <source>
        <dbReference type="Proteomes" id="UP000231409"/>
    </source>
</evidence>
<dbReference type="CDD" id="cd03794">
    <property type="entry name" value="GT4_WbuB-like"/>
    <property type="match status" value="1"/>
</dbReference>
<keyword evidence="1" id="KW-0808">Transferase</keyword>
<gene>
    <name evidence="1" type="ORF">CLH61_17935</name>
</gene>
<sequence length="401" mass="44157">MKLVLIADTFPPLRTSGAVQLRDLSREFVRKGHELTVLLPSSDLEQPWALEDFGGVRVLRLRAPKTKDIDYVRRTIGEFLMPYAMLRNLRKSPLANERWDGVVWYAPSIFFGPIANALKKAGACKGYLIIRDIFPEWAVDMGLMGRGLPYRFFRAVANYQYSVADVIGIQTAGNSVYFDHWIQKPGRKLEVLQNWLADAPVGQCTIDLAKTSLAGRRVLVYAGNMGVAQGMDVLLDLAEQLKTRSDIGFLFVGRGSDAQKLAADAKARGLDNVLFHDEIDPDEIPGLYAQCDVGLVALHPKHKTHNIPGKFLTYVQSGLPVLAKINEGNDLVGMIRKERVGAVATDDSLEALVRAAEALIDQCGGDDTLPGRCRGLYQRLFAPEKAVEQIVGALDGGVPEN</sequence>
<dbReference type="RefSeq" id="WP_099616072.1">
    <property type="nucleotide sequence ID" value="NZ_KZ319383.1"/>
</dbReference>
<accession>A0A2G1UGC3</accession>
<dbReference type="SUPFAM" id="SSF53756">
    <property type="entry name" value="UDP-Glycosyltransferase/glycogen phosphorylase"/>
    <property type="match status" value="1"/>
</dbReference>
<proteinExistence type="predicted"/>
<reference evidence="1 2" key="1">
    <citation type="submission" date="2017-09" db="EMBL/GenBank/DDBJ databases">
        <title>The draft genome sequences of Marinobacter sp. PWS21.</title>
        <authorList>
            <person name="Cao J."/>
        </authorList>
    </citation>
    <scope>NUCLEOTIDE SEQUENCE [LARGE SCALE GENOMIC DNA]</scope>
    <source>
        <strain evidence="1 2">PWS21</strain>
    </source>
</reference>
<dbReference type="PANTHER" id="PTHR12526">
    <property type="entry name" value="GLYCOSYLTRANSFERASE"/>
    <property type="match status" value="1"/>
</dbReference>
<dbReference type="Pfam" id="PF13692">
    <property type="entry name" value="Glyco_trans_1_4"/>
    <property type="match status" value="1"/>
</dbReference>
<comment type="caution">
    <text evidence="1">The sequence shown here is derived from an EMBL/GenBank/DDBJ whole genome shotgun (WGS) entry which is preliminary data.</text>
</comment>
<evidence type="ECO:0000313" key="1">
    <source>
        <dbReference type="EMBL" id="PHQ13512.1"/>
    </source>
</evidence>
<dbReference type="AlphaFoldDB" id="A0A2G1UGC3"/>
<protein>
    <submittedName>
        <fullName evidence="1">Glycosyltransferase WbuB</fullName>
    </submittedName>
</protein>
<dbReference type="EMBL" id="NTFH01000024">
    <property type="protein sequence ID" value="PHQ13512.1"/>
    <property type="molecule type" value="Genomic_DNA"/>
</dbReference>
<dbReference type="PANTHER" id="PTHR12526:SF609">
    <property type="entry name" value="LIPOPOLYSACCHARIDE BIOSYNTHESIS PROTEIN"/>
    <property type="match status" value="1"/>
</dbReference>
<dbReference type="GO" id="GO:0016740">
    <property type="term" value="F:transferase activity"/>
    <property type="evidence" value="ECO:0007669"/>
    <property type="project" value="UniProtKB-KW"/>
</dbReference>
<dbReference type="Proteomes" id="UP000231409">
    <property type="component" value="Unassembled WGS sequence"/>
</dbReference>
<name>A0A2G1UGC3_9GAMM</name>
<dbReference type="Gene3D" id="3.40.50.2000">
    <property type="entry name" value="Glycogen Phosphorylase B"/>
    <property type="match status" value="2"/>
</dbReference>